<dbReference type="Pfam" id="PF07645">
    <property type="entry name" value="EGF_CA"/>
    <property type="match status" value="1"/>
</dbReference>
<sequence length="68" mass="7782">MDSSNIDECLLNLHDCTPNEICLNEVGTFSCYESSFPEDETNVDFDKKCPPGYKFNFEKLLCDGKTYI</sequence>
<dbReference type="EMBL" id="JANEYF010005340">
    <property type="protein sequence ID" value="KAJ8928539.1"/>
    <property type="molecule type" value="Genomic_DNA"/>
</dbReference>
<evidence type="ECO:0000313" key="4">
    <source>
        <dbReference type="Proteomes" id="UP001162156"/>
    </source>
</evidence>
<dbReference type="InterPro" id="IPR049883">
    <property type="entry name" value="NOTCH1_EGF-like"/>
</dbReference>
<accession>A0AAV8WP82</accession>
<evidence type="ECO:0000256" key="1">
    <source>
        <dbReference type="ARBA" id="ARBA00023157"/>
    </source>
</evidence>
<evidence type="ECO:0000313" key="3">
    <source>
        <dbReference type="EMBL" id="KAJ8928539.1"/>
    </source>
</evidence>
<name>A0AAV8WP82_9CUCU</name>
<dbReference type="SUPFAM" id="SSF57196">
    <property type="entry name" value="EGF/Laminin"/>
    <property type="match status" value="1"/>
</dbReference>
<evidence type="ECO:0000259" key="2">
    <source>
        <dbReference type="Pfam" id="PF07645"/>
    </source>
</evidence>
<dbReference type="Proteomes" id="UP001162156">
    <property type="component" value="Unassembled WGS sequence"/>
</dbReference>
<reference evidence="3" key="1">
    <citation type="journal article" date="2023" name="Insect Mol. Biol.">
        <title>Genome sequencing provides insights into the evolution of gene families encoding plant cell wall-degrading enzymes in longhorned beetles.</title>
        <authorList>
            <person name="Shin N.R."/>
            <person name="Okamura Y."/>
            <person name="Kirsch R."/>
            <person name="Pauchet Y."/>
        </authorList>
    </citation>
    <scope>NUCLEOTIDE SEQUENCE</scope>
    <source>
        <strain evidence="3">RBIC_L_NR</strain>
    </source>
</reference>
<keyword evidence="4" id="KW-1185">Reference proteome</keyword>
<dbReference type="InterPro" id="IPR018097">
    <property type="entry name" value="EGF_Ca-bd_CS"/>
</dbReference>
<keyword evidence="1" id="KW-1015">Disulfide bond</keyword>
<gene>
    <name evidence="3" type="ORF">NQ314_018915</name>
</gene>
<dbReference type="Gene3D" id="2.10.25.10">
    <property type="entry name" value="Laminin"/>
    <property type="match status" value="1"/>
</dbReference>
<dbReference type="PROSITE" id="PS01187">
    <property type="entry name" value="EGF_CA"/>
    <property type="match status" value="1"/>
</dbReference>
<proteinExistence type="predicted"/>
<organism evidence="3 4">
    <name type="scientific">Rhamnusium bicolor</name>
    <dbReference type="NCBI Taxonomy" id="1586634"/>
    <lineage>
        <taxon>Eukaryota</taxon>
        <taxon>Metazoa</taxon>
        <taxon>Ecdysozoa</taxon>
        <taxon>Arthropoda</taxon>
        <taxon>Hexapoda</taxon>
        <taxon>Insecta</taxon>
        <taxon>Pterygota</taxon>
        <taxon>Neoptera</taxon>
        <taxon>Endopterygota</taxon>
        <taxon>Coleoptera</taxon>
        <taxon>Polyphaga</taxon>
        <taxon>Cucujiformia</taxon>
        <taxon>Chrysomeloidea</taxon>
        <taxon>Cerambycidae</taxon>
        <taxon>Lepturinae</taxon>
        <taxon>Rhagiini</taxon>
        <taxon>Rhamnusium</taxon>
    </lineage>
</organism>
<feature type="domain" description="NOTCH1 EGF-like calcium-binding" evidence="2">
    <location>
        <begin position="6"/>
        <end position="55"/>
    </location>
</feature>
<dbReference type="AlphaFoldDB" id="A0AAV8WP82"/>
<comment type="caution">
    <text evidence="3">The sequence shown here is derived from an EMBL/GenBank/DDBJ whole genome shotgun (WGS) entry which is preliminary data.</text>
</comment>
<dbReference type="GO" id="GO:0005509">
    <property type="term" value="F:calcium ion binding"/>
    <property type="evidence" value="ECO:0007669"/>
    <property type="project" value="InterPro"/>
</dbReference>
<protein>
    <recommendedName>
        <fullName evidence="2">NOTCH1 EGF-like calcium-binding domain-containing protein</fullName>
    </recommendedName>
</protein>